<comment type="caution">
    <text evidence="2">The sequence shown here is derived from an EMBL/GenBank/DDBJ whole genome shotgun (WGS) entry which is preliminary data.</text>
</comment>
<evidence type="ECO:0000313" key="3">
    <source>
        <dbReference type="Proteomes" id="UP001148838"/>
    </source>
</evidence>
<evidence type="ECO:0000313" key="2">
    <source>
        <dbReference type="EMBL" id="KAJ4428442.1"/>
    </source>
</evidence>
<name>A0ABQ8S372_PERAM</name>
<accession>A0ABQ8S372</accession>
<gene>
    <name evidence="2" type="ORF">ANN_24479</name>
</gene>
<sequence>MDHLMQSSSVIVGEEKDRGTRKWMKRKSKRETEHENSKTFAFATGSTIVKIKHWRGVSCQTALYSLCVTNIEATEPIFYIWNETQAGRGEEEVSSAITDFLNKMDIDNSTTSLKFFADGCAGENKNKHMIPAIAFWLLKESPPHETEVHLCSQFEDTHFYHLIESLPCGKEALKNPKNI</sequence>
<evidence type="ECO:0000256" key="1">
    <source>
        <dbReference type="SAM" id="MobiDB-lite"/>
    </source>
</evidence>
<dbReference type="EMBL" id="JAJSOF020000037">
    <property type="protein sequence ID" value="KAJ4428442.1"/>
    <property type="molecule type" value="Genomic_DNA"/>
</dbReference>
<keyword evidence="3" id="KW-1185">Reference proteome</keyword>
<organism evidence="2 3">
    <name type="scientific">Periplaneta americana</name>
    <name type="common">American cockroach</name>
    <name type="synonym">Blatta americana</name>
    <dbReference type="NCBI Taxonomy" id="6978"/>
    <lineage>
        <taxon>Eukaryota</taxon>
        <taxon>Metazoa</taxon>
        <taxon>Ecdysozoa</taxon>
        <taxon>Arthropoda</taxon>
        <taxon>Hexapoda</taxon>
        <taxon>Insecta</taxon>
        <taxon>Pterygota</taxon>
        <taxon>Neoptera</taxon>
        <taxon>Polyneoptera</taxon>
        <taxon>Dictyoptera</taxon>
        <taxon>Blattodea</taxon>
        <taxon>Blattoidea</taxon>
        <taxon>Blattidae</taxon>
        <taxon>Blattinae</taxon>
        <taxon>Periplaneta</taxon>
    </lineage>
</organism>
<protein>
    <submittedName>
        <fullName evidence="2">Uncharacterized protein</fullName>
    </submittedName>
</protein>
<proteinExistence type="predicted"/>
<feature type="compositionally biased region" description="Polar residues" evidence="1">
    <location>
        <begin position="1"/>
        <end position="10"/>
    </location>
</feature>
<dbReference type="Proteomes" id="UP001148838">
    <property type="component" value="Unassembled WGS sequence"/>
</dbReference>
<reference evidence="2 3" key="1">
    <citation type="journal article" date="2022" name="Allergy">
        <title>Genome assembly and annotation of Periplaneta americana reveal a comprehensive cockroach allergen profile.</title>
        <authorList>
            <person name="Wang L."/>
            <person name="Xiong Q."/>
            <person name="Saelim N."/>
            <person name="Wang L."/>
            <person name="Nong W."/>
            <person name="Wan A.T."/>
            <person name="Shi M."/>
            <person name="Liu X."/>
            <person name="Cao Q."/>
            <person name="Hui J.H.L."/>
            <person name="Sookrung N."/>
            <person name="Leung T.F."/>
            <person name="Tungtrongchitr A."/>
            <person name="Tsui S.K.W."/>
        </authorList>
    </citation>
    <scope>NUCLEOTIDE SEQUENCE [LARGE SCALE GENOMIC DNA]</scope>
    <source>
        <strain evidence="2">PWHHKU_190912</strain>
    </source>
</reference>
<feature type="region of interest" description="Disordered" evidence="1">
    <location>
        <begin position="1"/>
        <end position="36"/>
    </location>
</feature>